<accession>A0A7G1NIW8</accession>
<dbReference type="AlphaFoldDB" id="A0A7G1NIW8"/>
<organism evidence="1 2">
    <name type="scientific">Streptomyces tuirus</name>
    <dbReference type="NCBI Taxonomy" id="68278"/>
    <lineage>
        <taxon>Bacteria</taxon>
        <taxon>Bacillati</taxon>
        <taxon>Actinomycetota</taxon>
        <taxon>Actinomycetes</taxon>
        <taxon>Kitasatosporales</taxon>
        <taxon>Streptomycetaceae</taxon>
        <taxon>Streptomyces</taxon>
    </lineage>
</organism>
<sequence>MDGTTAIRLGLRHFRTSLAEKTKLQDSAAGRETFSAALQQFEEQMKAAEVVSPATRPINLYYGLVQMDIPGHKSVVEIPRRMMQFFLEVKKDDEDTDV</sequence>
<dbReference type="Proteomes" id="UP000516373">
    <property type="component" value="Chromosome"/>
</dbReference>
<reference evidence="1 2" key="1">
    <citation type="journal article" date="2014" name="Int. J. Syst. Evol. Microbiol.">
        <title>Complete genome sequence of Corynebacterium casei LMG S-19264T (=DSM 44701T), isolated from a smear-ripened cheese.</title>
        <authorList>
            <consortium name="US DOE Joint Genome Institute (JGI-PGF)"/>
            <person name="Walter F."/>
            <person name="Albersmeier A."/>
            <person name="Kalinowski J."/>
            <person name="Ruckert C."/>
        </authorList>
    </citation>
    <scope>NUCLEOTIDE SEQUENCE [LARGE SCALE GENOMIC DNA]</scope>
    <source>
        <strain evidence="1 2">JCM 4255</strain>
    </source>
</reference>
<dbReference type="RefSeq" id="WP_232543586.1">
    <property type="nucleotide sequence ID" value="NZ_AP023439.1"/>
</dbReference>
<gene>
    <name evidence="1" type="ORF">GCM10017668_40250</name>
</gene>
<dbReference type="KEGG" id="stui:GCM10017668_40250"/>
<protein>
    <submittedName>
        <fullName evidence="1">Uncharacterized protein</fullName>
    </submittedName>
</protein>
<proteinExistence type="predicted"/>
<dbReference type="EMBL" id="AP023439">
    <property type="protein sequence ID" value="BCL22182.1"/>
    <property type="molecule type" value="Genomic_DNA"/>
</dbReference>
<evidence type="ECO:0000313" key="1">
    <source>
        <dbReference type="EMBL" id="BCL22182.1"/>
    </source>
</evidence>
<evidence type="ECO:0000313" key="2">
    <source>
        <dbReference type="Proteomes" id="UP000516373"/>
    </source>
</evidence>
<name>A0A7G1NIW8_9ACTN</name>